<keyword evidence="1" id="KW-0812">Transmembrane</keyword>
<comment type="caution">
    <text evidence="2">The sequence shown here is derived from an EMBL/GenBank/DDBJ whole genome shotgun (WGS) entry which is preliminary data.</text>
</comment>
<evidence type="ECO:0000313" key="3">
    <source>
        <dbReference type="Proteomes" id="UP001201812"/>
    </source>
</evidence>
<dbReference type="Proteomes" id="UP001201812">
    <property type="component" value="Unassembled WGS sequence"/>
</dbReference>
<feature type="transmembrane region" description="Helical" evidence="1">
    <location>
        <begin position="48"/>
        <end position="70"/>
    </location>
</feature>
<keyword evidence="1" id="KW-0472">Membrane</keyword>
<evidence type="ECO:0000313" key="2">
    <source>
        <dbReference type="EMBL" id="KAI1706694.1"/>
    </source>
</evidence>
<feature type="transmembrane region" description="Helical" evidence="1">
    <location>
        <begin position="82"/>
        <end position="104"/>
    </location>
</feature>
<dbReference type="EMBL" id="JAKKPZ010000046">
    <property type="protein sequence ID" value="KAI1706694.1"/>
    <property type="molecule type" value="Genomic_DNA"/>
</dbReference>
<evidence type="ECO:0000256" key="1">
    <source>
        <dbReference type="SAM" id="Phobius"/>
    </source>
</evidence>
<feature type="transmembrane region" description="Helical" evidence="1">
    <location>
        <begin position="6"/>
        <end position="27"/>
    </location>
</feature>
<protein>
    <submittedName>
        <fullName evidence="2">Uncharacterized protein</fullName>
    </submittedName>
</protein>
<dbReference type="AlphaFoldDB" id="A0AAD4R3A1"/>
<keyword evidence="1" id="KW-1133">Transmembrane helix</keyword>
<keyword evidence="3" id="KW-1185">Reference proteome</keyword>
<reference evidence="2" key="1">
    <citation type="submission" date="2022-01" db="EMBL/GenBank/DDBJ databases">
        <title>Genome Sequence Resource for Two Populations of Ditylenchus destructor, the Migratory Endoparasitic Phytonematode.</title>
        <authorList>
            <person name="Zhang H."/>
            <person name="Lin R."/>
            <person name="Xie B."/>
        </authorList>
    </citation>
    <scope>NUCLEOTIDE SEQUENCE</scope>
    <source>
        <strain evidence="2">BazhouSP</strain>
    </source>
</reference>
<feature type="transmembrane region" description="Helical" evidence="1">
    <location>
        <begin position="248"/>
        <end position="266"/>
    </location>
</feature>
<proteinExistence type="predicted"/>
<feature type="transmembrane region" description="Helical" evidence="1">
    <location>
        <begin position="175"/>
        <end position="196"/>
    </location>
</feature>
<feature type="transmembrane region" description="Helical" evidence="1">
    <location>
        <begin position="208"/>
        <end position="228"/>
    </location>
</feature>
<organism evidence="2 3">
    <name type="scientific">Ditylenchus destructor</name>
    <dbReference type="NCBI Taxonomy" id="166010"/>
    <lineage>
        <taxon>Eukaryota</taxon>
        <taxon>Metazoa</taxon>
        <taxon>Ecdysozoa</taxon>
        <taxon>Nematoda</taxon>
        <taxon>Chromadorea</taxon>
        <taxon>Rhabditida</taxon>
        <taxon>Tylenchina</taxon>
        <taxon>Tylenchomorpha</taxon>
        <taxon>Sphaerularioidea</taxon>
        <taxon>Anguinidae</taxon>
        <taxon>Anguininae</taxon>
        <taxon>Ditylenchus</taxon>
    </lineage>
</organism>
<feature type="transmembrane region" description="Helical" evidence="1">
    <location>
        <begin position="125"/>
        <end position="147"/>
    </location>
</feature>
<accession>A0AAD4R3A1</accession>
<sequence>MSYLPYLALVENIIAISSQFIAIGLWIEILHANFVCRQRLRCEIADSMLLFLVCHTLFSISDLPYRIYAIVQWQKLTEHPYLAFWVNILDGNYFATAPCFLLFLTIDRLLVLKLSYAASQTARKILLYSTVALVIFLVAGSTVIFLVELPLDLEYAKKCTAISCIVVKFKGLPQLVSRITFDTLSLCCSSLFFYLLPETGKSKQNNRVVKFSIFCEVLLNIIPGYVNLAFNSITGKNASSYVGEYTKMFFMIETACCAVYYSCVFLKRKRPVKILPTAHFRSSSDNTKSYIAFKRSCA</sequence>
<name>A0AAD4R3A1_9BILA</name>
<gene>
    <name evidence="2" type="ORF">DdX_12904</name>
</gene>